<dbReference type="AlphaFoldDB" id="A0A1G8FBF5"/>
<dbReference type="PRINTS" id="PR00111">
    <property type="entry name" value="ABHYDROLASE"/>
</dbReference>
<evidence type="ECO:0000259" key="1">
    <source>
        <dbReference type="Pfam" id="PF00561"/>
    </source>
</evidence>
<proteinExistence type="predicted"/>
<gene>
    <name evidence="2" type="ORF">SAMN05216466_113117</name>
</gene>
<dbReference type="PANTHER" id="PTHR42977">
    <property type="entry name" value="HYDROLASE-RELATED"/>
    <property type="match status" value="1"/>
</dbReference>
<dbReference type="Gene3D" id="3.40.50.1820">
    <property type="entry name" value="alpha/beta hydrolase"/>
    <property type="match status" value="1"/>
</dbReference>
<dbReference type="PANTHER" id="PTHR42977:SF1">
    <property type="entry name" value="BLR6576 PROTEIN"/>
    <property type="match status" value="1"/>
</dbReference>
<dbReference type="InterPro" id="IPR000639">
    <property type="entry name" value="Epox_hydrolase-like"/>
</dbReference>
<sequence length="297" mass="34047">MPSTRADMRYQSVDIDGLDIFYREAGRADAPVILLLHGFPSSSRMYETLMPLLAPHYRLIAPDYPGFGHSSAPSPGAFRYTFDQLAQVMIRFTERLGLTRYALFVQDYGGPVGFRLALAHPERVAALIVQNAVAHEEGLGPLWETRKAFWRERATHEAALRANLLSFEATRLRHVGRSPHPERYDPDSWHDEFAFLSRPGQIDIQTELFYDYRTNVESYPQWQRYLREHRPATLVLWGKYDPSFAIEGAHAYRRDVPEAEVHLLEGGHFVLDEACDEVAQHTTRFLARLEMRTGSSA</sequence>
<evidence type="ECO:0000313" key="2">
    <source>
        <dbReference type="EMBL" id="SDH79443.1"/>
    </source>
</evidence>
<dbReference type="Proteomes" id="UP000199706">
    <property type="component" value="Unassembled WGS sequence"/>
</dbReference>
<feature type="domain" description="AB hydrolase-1" evidence="1">
    <location>
        <begin position="31"/>
        <end position="273"/>
    </location>
</feature>
<dbReference type="InterPro" id="IPR000073">
    <property type="entry name" value="AB_hydrolase_1"/>
</dbReference>
<dbReference type="Pfam" id="PF00561">
    <property type="entry name" value="Abhydrolase_1"/>
    <property type="match status" value="1"/>
</dbReference>
<dbReference type="RefSeq" id="WP_090688207.1">
    <property type="nucleotide sequence ID" value="NZ_CADERL010000013.1"/>
</dbReference>
<name>A0A1G8FBF5_9BURK</name>
<dbReference type="EMBL" id="FNCJ01000013">
    <property type="protein sequence ID" value="SDH79443.1"/>
    <property type="molecule type" value="Genomic_DNA"/>
</dbReference>
<dbReference type="PRINTS" id="PR00412">
    <property type="entry name" value="EPOXHYDRLASE"/>
</dbReference>
<dbReference type="InterPro" id="IPR051340">
    <property type="entry name" value="Haloalkane_dehalogenase"/>
</dbReference>
<organism evidence="2 3">
    <name type="scientific">Paraburkholderia phenazinium</name>
    <dbReference type="NCBI Taxonomy" id="60549"/>
    <lineage>
        <taxon>Bacteria</taxon>
        <taxon>Pseudomonadati</taxon>
        <taxon>Pseudomonadota</taxon>
        <taxon>Betaproteobacteria</taxon>
        <taxon>Burkholderiales</taxon>
        <taxon>Burkholderiaceae</taxon>
        <taxon>Paraburkholderia</taxon>
    </lineage>
</organism>
<dbReference type="GO" id="GO:0004301">
    <property type="term" value="F:epoxide hydrolase activity"/>
    <property type="evidence" value="ECO:0007669"/>
    <property type="project" value="TreeGrafter"/>
</dbReference>
<dbReference type="InterPro" id="IPR029058">
    <property type="entry name" value="AB_hydrolase_fold"/>
</dbReference>
<protein>
    <submittedName>
        <fullName evidence="2">Pimeloyl-ACP methyl ester carboxylesterase</fullName>
    </submittedName>
</protein>
<evidence type="ECO:0000313" key="3">
    <source>
        <dbReference type="Proteomes" id="UP000199706"/>
    </source>
</evidence>
<dbReference type="SUPFAM" id="SSF53474">
    <property type="entry name" value="alpha/beta-Hydrolases"/>
    <property type="match status" value="1"/>
</dbReference>
<dbReference type="OrthoDB" id="9802676at2"/>
<accession>A0A1G8FBF5</accession>
<reference evidence="2 3" key="1">
    <citation type="submission" date="2016-10" db="EMBL/GenBank/DDBJ databases">
        <authorList>
            <person name="de Groot N.N."/>
        </authorList>
    </citation>
    <scope>NUCLEOTIDE SEQUENCE [LARGE SCALE GENOMIC DNA]</scope>
    <source>
        <strain evidence="2 3">LMG 2247</strain>
    </source>
</reference>